<proteinExistence type="inferred from homology"/>
<accession>A0ABC9EU23</accession>
<dbReference type="AlphaFoldDB" id="A0ABC9EU23"/>
<sequence>MAGAPSLISFPVRRGERELVGPARPTPYEFKMLSDIDDQDVLRFYRSGIFFYRGNASMAGLDPVQVIKSALAEALVHFYPLAGRLRELQPTRKLVVECTGEGVVFVEADADVRMDDLGDSLAPPVPCYDKLLCEPENPTAVVVDRPLLHVQVSVTRLRCGGFIFGFQICHCMADGTGIVQFLTALTEFARGVPGAPTVRPVWERELLVTGSWPPEITHDHREYAPLPNPGKDMVNPGADVFAHHAFFFGPGEIAAIRSQAPPALRGATSRFDLVGAFMWRCRAAALRFDPDDVVRLHVFVNARVRNRSRRPVPRGYYGNAFAFAAAAAPAGELCRRPFSYALQLLVEAKARASQEGYVQSVASFNAAHRRPPFPKARTYLISDVTQAGLLAVDFGWGKPVYGGPATTMLATFHQEGRNEAGEAGILVPIRLPAPAMERLMQQVKKELPAYVGIKTGNKISSDLVADPVLAKL</sequence>
<name>A0ABC9EU23_9POAL</name>
<evidence type="ECO:0000313" key="3">
    <source>
        <dbReference type="EMBL" id="CAL5064117.1"/>
    </source>
</evidence>
<dbReference type="InterPro" id="IPR050898">
    <property type="entry name" value="Plant_acyltransferase"/>
</dbReference>
<keyword evidence="4" id="KW-1185">Reference proteome</keyword>
<gene>
    <name evidence="3" type="ORF">URODEC1_LOCUS99293</name>
</gene>
<protein>
    <submittedName>
        <fullName evidence="3">Uncharacterized protein</fullName>
    </submittedName>
</protein>
<dbReference type="PANTHER" id="PTHR31147:SF66">
    <property type="entry name" value="OS05G0315700 PROTEIN"/>
    <property type="match status" value="1"/>
</dbReference>
<reference evidence="3 4" key="2">
    <citation type="submission" date="2024-10" db="EMBL/GenBank/DDBJ databases">
        <authorList>
            <person name="Ryan C."/>
        </authorList>
    </citation>
    <scope>NUCLEOTIDE SEQUENCE [LARGE SCALE GENOMIC DNA]</scope>
</reference>
<dbReference type="Gene3D" id="3.30.559.10">
    <property type="entry name" value="Chloramphenicol acetyltransferase-like domain"/>
    <property type="match status" value="2"/>
</dbReference>
<dbReference type="EMBL" id="OZ075115">
    <property type="protein sequence ID" value="CAL5064117.1"/>
    <property type="molecule type" value="Genomic_DNA"/>
</dbReference>
<dbReference type="Proteomes" id="UP001497457">
    <property type="component" value="Chromosome 5rd"/>
</dbReference>
<evidence type="ECO:0000256" key="2">
    <source>
        <dbReference type="ARBA" id="ARBA00022679"/>
    </source>
</evidence>
<evidence type="ECO:0000313" key="4">
    <source>
        <dbReference type="Proteomes" id="UP001497457"/>
    </source>
</evidence>
<keyword evidence="2" id="KW-0808">Transferase</keyword>
<dbReference type="InterPro" id="IPR023213">
    <property type="entry name" value="CAT-like_dom_sf"/>
</dbReference>
<evidence type="ECO:0000256" key="1">
    <source>
        <dbReference type="ARBA" id="ARBA00009861"/>
    </source>
</evidence>
<comment type="similarity">
    <text evidence="1">Belongs to the plant acyltransferase family.</text>
</comment>
<organism evidence="3 4">
    <name type="scientific">Urochloa decumbens</name>
    <dbReference type="NCBI Taxonomy" id="240449"/>
    <lineage>
        <taxon>Eukaryota</taxon>
        <taxon>Viridiplantae</taxon>
        <taxon>Streptophyta</taxon>
        <taxon>Embryophyta</taxon>
        <taxon>Tracheophyta</taxon>
        <taxon>Spermatophyta</taxon>
        <taxon>Magnoliopsida</taxon>
        <taxon>Liliopsida</taxon>
        <taxon>Poales</taxon>
        <taxon>Poaceae</taxon>
        <taxon>PACMAD clade</taxon>
        <taxon>Panicoideae</taxon>
        <taxon>Panicodae</taxon>
        <taxon>Paniceae</taxon>
        <taxon>Melinidinae</taxon>
        <taxon>Urochloa</taxon>
    </lineage>
</organism>
<reference evidence="4" key="1">
    <citation type="submission" date="2024-06" db="EMBL/GenBank/DDBJ databases">
        <authorList>
            <person name="Ryan C."/>
        </authorList>
    </citation>
    <scope>NUCLEOTIDE SEQUENCE [LARGE SCALE GENOMIC DNA]</scope>
</reference>
<dbReference type="PANTHER" id="PTHR31147">
    <property type="entry name" value="ACYL TRANSFERASE 4"/>
    <property type="match status" value="1"/>
</dbReference>
<dbReference type="GO" id="GO:0016747">
    <property type="term" value="F:acyltransferase activity, transferring groups other than amino-acyl groups"/>
    <property type="evidence" value="ECO:0007669"/>
    <property type="project" value="UniProtKB-ARBA"/>
</dbReference>
<dbReference type="Pfam" id="PF02458">
    <property type="entry name" value="Transferase"/>
    <property type="match status" value="1"/>
</dbReference>